<evidence type="ECO:0008006" key="4">
    <source>
        <dbReference type="Google" id="ProtNLM"/>
    </source>
</evidence>
<organism evidence="2 3">
    <name type="scientific">Jatropha curcas</name>
    <name type="common">Barbados nut</name>
    <dbReference type="NCBI Taxonomy" id="180498"/>
    <lineage>
        <taxon>Eukaryota</taxon>
        <taxon>Viridiplantae</taxon>
        <taxon>Streptophyta</taxon>
        <taxon>Embryophyta</taxon>
        <taxon>Tracheophyta</taxon>
        <taxon>Spermatophyta</taxon>
        <taxon>Magnoliopsida</taxon>
        <taxon>eudicotyledons</taxon>
        <taxon>Gunneridae</taxon>
        <taxon>Pentapetalae</taxon>
        <taxon>rosids</taxon>
        <taxon>fabids</taxon>
        <taxon>Malpighiales</taxon>
        <taxon>Euphorbiaceae</taxon>
        <taxon>Crotonoideae</taxon>
        <taxon>Jatropheae</taxon>
        <taxon>Jatropha</taxon>
    </lineage>
</organism>
<dbReference type="KEGG" id="jcu:105638554"/>
<keyword evidence="3" id="KW-1185">Reference proteome</keyword>
<dbReference type="OrthoDB" id="610577at2759"/>
<protein>
    <recommendedName>
        <fullName evidence="4">Zinc-ribbon 15 domain-containing protein</fullName>
    </recommendedName>
</protein>
<sequence>MCLVFVCDQDERVIARQSAPGACPYCGGMIQAMDVESQLRFCFLPFYFKTKRKFYCSVCGRRLVLQY</sequence>
<dbReference type="Proteomes" id="UP000027138">
    <property type="component" value="Unassembled WGS sequence"/>
</dbReference>
<evidence type="ECO:0000313" key="2">
    <source>
        <dbReference type="EMBL" id="KDP33222.1"/>
    </source>
</evidence>
<dbReference type="EMBL" id="KK914552">
    <property type="protein sequence ID" value="KDP33221.1"/>
    <property type="molecule type" value="Genomic_DNA"/>
</dbReference>
<dbReference type="PANTHER" id="PTHR33320:SF32">
    <property type="entry name" value="METHIONYL-TRNA SYNTHETASE"/>
    <property type="match status" value="1"/>
</dbReference>
<dbReference type="AlphaFoldDB" id="A0A067KAT7"/>
<reference evidence="2 3" key="1">
    <citation type="journal article" date="2014" name="PLoS ONE">
        <title>Global Analysis of Gene Expression Profiles in Physic Nut (Jatropha curcas L.) Seedlings Exposed to Salt Stress.</title>
        <authorList>
            <person name="Zhang L."/>
            <person name="Zhang C."/>
            <person name="Wu P."/>
            <person name="Chen Y."/>
            <person name="Li M."/>
            <person name="Jiang H."/>
            <person name="Wu G."/>
        </authorList>
    </citation>
    <scope>NUCLEOTIDE SEQUENCE [LARGE SCALE GENOMIC DNA]</scope>
    <source>
        <strain evidence="3">cv. GZQX0401</strain>
        <tissue evidence="2">Young leaves</tissue>
    </source>
</reference>
<dbReference type="PANTHER" id="PTHR33320">
    <property type="entry name" value="METHIONYL-TRNA SYNTHETASE"/>
    <property type="match status" value="1"/>
</dbReference>
<accession>A0A067KAT7</accession>
<evidence type="ECO:0000313" key="1">
    <source>
        <dbReference type="EMBL" id="KDP33221.1"/>
    </source>
</evidence>
<dbReference type="EMBL" id="KK914552">
    <property type="protein sequence ID" value="KDP33222.1"/>
    <property type="molecule type" value="Genomic_DNA"/>
</dbReference>
<gene>
    <name evidence="1" type="ORF">JCGZ_12743</name>
    <name evidence="2" type="ORF">JCGZ_12744</name>
</gene>
<evidence type="ECO:0000313" key="3">
    <source>
        <dbReference type="Proteomes" id="UP000027138"/>
    </source>
</evidence>
<name>A0A067KAT7_JATCU</name>
<proteinExistence type="predicted"/>